<dbReference type="GeneTree" id="ENSGT00960000186612"/>
<keyword evidence="5 13" id="KW-0589">Pheromone response</keyword>
<dbReference type="CDD" id="cd13949">
    <property type="entry name" value="7tm_V1R_pheromone"/>
    <property type="match status" value="1"/>
</dbReference>
<evidence type="ECO:0000256" key="3">
    <source>
        <dbReference type="ARBA" id="ARBA00010663"/>
    </source>
</evidence>
<gene>
    <name evidence="15" type="primary">LOC100955091</name>
</gene>
<dbReference type="Ensembl" id="ENSOGAT00000032365.1">
    <property type="protein sequence ID" value="ENSOGAP00000020169.1"/>
    <property type="gene ID" value="ENSOGAG00000032695.1"/>
</dbReference>
<dbReference type="HOGENOM" id="CLU_058641_1_0_1"/>
<evidence type="ECO:0000313" key="16">
    <source>
        <dbReference type="Proteomes" id="UP000005225"/>
    </source>
</evidence>
<name>H0XVM7_OTOGA</name>
<dbReference type="InterPro" id="IPR017452">
    <property type="entry name" value="GPCR_Rhodpsn_7TM"/>
</dbReference>
<evidence type="ECO:0000256" key="5">
    <source>
        <dbReference type="ARBA" id="ARBA00022507"/>
    </source>
</evidence>
<feature type="transmembrane region" description="Helical" evidence="13">
    <location>
        <begin position="127"/>
        <end position="146"/>
    </location>
</feature>
<keyword evidence="10 13" id="KW-0675">Receptor</keyword>
<keyword evidence="4 13" id="KW-1003">Cell membrane</keyword>
<evidence type="ECO:0000256" key="10">
    <source>
        <dbReference type="ARBA" id="ARBA00023170"/>
    </source>
</evidence>
<keyword evidence="12 13" id="KW-0807">Transducer</keyword>
<dbReference type="Pfam" id="PF03402">
    <property type="entry name" value="V1R"/>
    <property type="match status" value="1"/>
</dbReference>
<evidence type="ECO:0000256" key="8">
    <source>
        <dbReference type="ARBA" id="ARBA00023040"/>
    </source>
</evidence>
<evidence type="ECO:0000256" key="12">
    <source>
        <dbReference type="ARBA" id="ARBA00023224"/>
    </source>
</evidence>
<dbReference type="Proteomes" id="UP000005225">
    <property type="component" value="Unassembled WGS sequence"/>
</dbReference>
<evidence type="ECO:0000256" key="6">
    <source>
        <dbReference type="ARBA" id="ARBA00022692"/>
    </source>
</evidence>
<evidence type="ECO:0000313" key="15">
    <source>
        <dbReference type="Ensembl" id="ENSOGAP00000020169.1"/>
    </source>
</evidence>
<dbReference type="GO" id="GO:0019236">
    <property type="term" value="P:response to pheromone"/>
    <property type="evidence" value="ECO:0007669"/>
    <property type="project" value="UniProtKB-KW"/>
</dbReference>
<accession>H0XVM7</accession>
<keyword evidence="11" id="KW-0325">Glycoprotein</keyword>
<dbReference type="SUPFAM" id="SSF81321">
    <property type="entry name" value="Family A G protein-coupled receptor-like"/>
    <property type="match status" value="1"/>
</dbReference>
<dbReference type="GO" id="GO:0005886">
    <property type="term" value="C:plasma membrane"/>
    <property type="evidence" value="ECO:0007669"/>
    <property type="project" value="UniProtKB-SubCell"/>
</dbReference>
<dbReference type="GO" id="GO:0016503">
    <property type="term" value="F:pheromone receptor activity"/>
    <property type="evidence" value="ECO:0007669"/>
    <property type="project" value="InterPro"/>
</dbReference>
<evidence type="ECO:0000256" key="4">
    <source>
        <dbReference type="ARBA" id="ARBA00022475"/>
    </source>
</evidence>
<comment type="similarity">
    <text evidence="3 13">Belongs to the G-protein coupled receptor 1 family.</text>
</comment>
<feature type="transmembrane region" description="Helical" evidence="13">
    <location>
        <begin position="263"/>
        <end position="283"/>
    </location>
</feature>
<evidence type="ECO:0000256" key="7">
    <source>
        <dbReference type="ARBA" id="ARBA00022989"/>
    </source>
</evidence>
<dbReference type="InterPro" id="IPR004072">
    <property type="entry name" value="Vmron_rcpt_1"/>
</dbReference>
<sequence length="303" mass="33899">MASRDLAMGMIFLSQTTVGLVGNLFLLYHYSFVYFTRCTLRPTDLILKHLTVANSLVVLSKGIPQMMAAFGLRYFLSDAGCKLVFCVHRVGRGVCMGSTCLLSIFQAVTISPTNSAWAQLKLHTPKYIFPFNILCWVLNMLVNVILPVNVTGQWNSKNTTKNKDLGYCSVRVNTVVLLTHTTLSACYDVLCLGLMTWSSGFLVFILYRHRQQVQYIHRTSLCPNPESRVTQSILVLVSTFVSFYALSSSCLLLLALFPHPSWWLVNTSTLITACFPTVSPFVLMHRDPRITRLGSACCGRSTQ</sequence>
<evidence type="ECO:0000256" key="13">
    <source>
        <dbReference type="RuleBase" id="RU364061"/>
    </source>
</evidence>
<protein>
    <recommendedName>
        <fullName evidence="13">Vomeronasal type-1 receptor</fullName>
    </recommendedName>
</protein>
<dbReference type="AlphaFoldDB" id="H0XVM7"/>
<reference evidence="16" key="1">
    <citation type="submission" date="2011-03" db="EMBL/GenBank/DDBJ databases">
        <title>Version 3 of the genome sequence of Otolemur garnettii (Bushbaby).</title>
        <authorList>
            <consortium name="The Broad Institute Genome Sequencing Platform"/>
            <person name="Di Palma F."/>
            <person name="Johnson J."/>
            <person name="Lander E.S."/>
            <person name="Lindblad-Toh K."/>
            <person name="Jaffe D.B."/>
            <person name="Gnerre S."/>
            <person name="MacCallum I."/>
            <person name="Przybylski D."/>
            <person name="Ribeiro F.J."/>
            <person name="Burton J.N."/>
            <person name="Walker B.J."/>
            <person name="Sharpe T."/>
            <person name="Hall G."/>
        </authorList>
    </citation>
    <scope>NUCLEOTIDE SEQUENCE [LARGE SCALE GENOMIC DNA]</scope>
</reference>
<evidence type="ECO:0000256" key="2">
    <source>
        <dbReference type="ARBA" id="ARBA00004651"/>
    </source>
</evidence>
<keyword evidence="16" id="KW-1185">Reference proteome</keyword>
<evidence type="ECO:0000256" key="1">
    <source>
        <dbReference type="ARBA" id="ARBA00003878"/>
    </source>
</evidence>
<evidence type="ECO:0000256" key="11">
    <source>
        <dbReference type="ARBA" id="ARBA00023180"/>
    </source>
</evidence>
<dbReference type="eggNOG" id="ENOG502RD1P">
    <property type="taxonomic scope" value="Eukaryota"/>
</dbReference>
<dbReference type="PANTHER" id="PTHR24062">
    <property type="entry name" value="VOMERONASAL TYPE-1 RECEPTOR"/>
    <property type="match status" value="1"/>
</dbReference>
<feature type="transmembrane region" description="Helical" evidence="13">
    <location>
        <begin position="187"/>
        <end position="207"/>
    </location>
</feature>
<evidence type="ECO:0000256" key="9">
    <source>
        <dbReference type="ARBA" id="ARBA00023136"/>
    </source>
</evidence>
<keyword evidence="7 13" id="KW-1133">Transmembrane helix</keyword>
<evidence type="ECO:0000259" key="14">
    <source>
        <dbReference type="PROSITE" id="PS50262"/>
    </source>
</evidence>
<dbReference type="EMBL" id="AAQR03169373">
    <property type="status" value="NOT_ANNOTATED_CDS"/>
    <property type="molecule type" value="Genomic_DNA"/>
</dbReference>
<dbReference type="PRINTS" id="PR01534">
    <property type="entry name" value="VOMERONASL1R"/>
</dbReference>
<keyword evidence="9 13" id="KW-0472">Membrane</keyword>
<dbReference type="OMA" id="GKWNSIN"/>
<dbReference type="GO" id="GO:0007606">
    <property type="term" value="P:sensory perception of chemical stimulus"/>
    <property type="evidence" value="ECO:0007669"/>
    <property type="project" value="UniProtKB-ARBA"/>
</dbReference>
<comment type="subcellular location">
    <subcellularLocation>
        <location evidence="2 13">Cell membrane</location>
        <topology evidence="2 13">Multi-pass membrane protein</topology>
    </subcellularLocation>
</comment>
<proteinExistence type="inferred from homology"/>
<dbReference type="FunFam" id="1.20.1070.10:FF:000033">
    <property type="entry name" value="Vomeronasal type-1 receptor"/>
    <property type="match status" value="1"/>
</dbReference>
<feature type="transmembrane region" description="Helical" evidence="13">
    <location>
        <begin position="233"/>
        <end position="257"/>
    </location>
</feature>
<reference evidence="15" key="2">
    <citation type="submission" date="2025-08" db="UniProtKB">
        <authorList>
            <consortium name="Ensembl"/>
        </authorList>
    </citation>
    <scope>IDENTIFICATION</scope>
</reference>
<dbReference type="InParanoid" id="H0XVM7"/>
<reference evidence="15" key="3">
    <citation type="submission" date="2025-09" db="UniProtKB">
        <authorList>
            <consortium name="Ensembl"/>
        </authorList>
    </citation>
    <scope>IDENTIFICATION</scope>
</reference>
<keyword evidence="6 13" id="KW-0812">Transmembrane</keyword>
<comment type="function">
    <text evidence="1">Putative pheromone receptor.</text>
</comment>
<dbReference type="Gene3D" id="1.20.1070.10">
    <property type="entry name" value="Rhodopsin 7-helix transmembrane proteins"/>
    <property type="match status" value="1"/>
</dbReference>
<keyword evidence="8 13" id="KW-0297">G-protein coupled receptor</keyword>
<feature type="domain" description="G-protein coupled receptors family 1 profile" evidence="14">
    <location>
        <begin position="22"/>
        <end position="283"/>
    </location>
</feature>
<organism evidence="15 16">
    <name type="scientific">Otolemur garnettii</name>
    <name type="common">Small-eared galago</name>
    <name type="synonym">Garnett's greater bushbaby</name>
    <dbReference type="NCBI Taxonomy" id="30611"/>
    <lineage>
        <taxon>Eukaryota</taxon>
        <taxon>Metazoa</taxon>
        <taxon>Chordata</taxon>
        <taxon>Craniata</taxon>
        <taxon>Vertebrata</taxon>
        <taxon>Euteleostomi</taxon>
        <taxon>Mammalia</taxon>
        <taxon>Eutheria</taxon>
        <taxon>Euarchontoglires</taxon>
        <taxon>Primates</taxon>
        <taxon>Strepsirrhini</taxon>
        <taxon>Lorisiformes</taxon>
        <taxon>Galagidae</taxon>
        <taxon>Otolemur</taxon>
    </lineage>
</organism>
<feature type="transmembrane region" description="Helical" evidence="13">
    <location>
        <begin position="6"/>
        <end position="28"/>
    </location>
</feature>
<dbReference type="PROSITE" id="PS50262">
    <property type="entry name" value="G_PROTEIN_RECEP_F1_2"/>
    <property type="match status" value="1"/>
</dbReference>